<evidence type="ECO:0000313" key="4">
    <source>
        <dbReference type="Proteomes" id="UP000373449"/>
    </source>
</evidence>
<dbReference type="PANTHER" id="PTHR35787:SF1">
    <property type="entry name" value="GLYCEROL UPTAKE OPERON ANTITERMINATOR REGULATORY PROTEIN"/>
    <property type="match status" value="1"/>
</dbReference>
<dbReference type="RefSeq" id="WP_029096552.1">
    <property type="nucleotide sequence ID" value="NZ_BRLG01000012.1"/>
</dbReference>
<dbReference type="OrthoDB" id="9799580at2"/>
<evidence type="ECO:0000313" key="3">
    <source>
        <dbReference type="Proteomes" id="UP000224974"/>
    </source>
</evidence>
<keyword evidence="3" id="KW-1185">Reference proteome</keyword>
<dbReference type="EMBL" id="PDDX01000001">
    <property type="protein sequence ID" value="PHI29845.1"/>
    <property type="molecule type" value="Genomic_DNA"/>
</dbReference>
<dbReference type="PIRSF" id="PIRSF016897">
    <property type="entry name" value="GlpP"/>
    <property type="match status" value="1"/>
</dbReference>
<dbReference type="SUPFAM" id="SSF110391">
    <property type="entry name" value="GlpP-like"/>
    <property type="match status" value="1"/>
</dbReference>
<organism evidence="1 3">
    <name type="scientific">Budvicia aquatica</name>
    <dbReference type="NCBI Taxonomy" id="82979"/>
    <lineage>
        <taxon>Bacteria</taxon>
        <taxon>Pseudomonadati</taxon>
        <taxon>Pseudomonadota</taxon>
        <taxon>Gammaproteobacteria</taxon>
        <taxon>Enterobacterales</taxon>
        <taxon>Budviciaceae</taxon>
        <taxon>Budvicia</taxon>
    </lineage>
</organism>
<dbReference type="GO" id="GO:0006355">
    <property type="term" value="P:regulation of DNA-templated transcription"/>
    <property type="evidence" value="ECO:0007669"/>
    <property type="project" value="InterPro"/>
</dbReference>
<dbReference type="InterPro" id="IPR006699">
    <property type="entry name" value="GlpP"/>
</dbReference>
<dbReference type="EMBL" id="CAADJA010000002">
    <property type="protein sequence ID" value="VFS48454.1"/>
    <property type="molecule type" value="Genomic_DNA"/>
</dbReference>
<dbReference type="Gene3D" id="3.20.20.70">
    <property type="entry name" value="Aldolase class I"/>
    <property type="match status" value="1"/>
</dbReference>
<evidence type="ECO:0000313" key="2">
    <source>
        <dbReference type="EMBL" id="VFS48454.1"/>
    </source>
</evidence>
<dbReference type="AlphaFoldDB" id="A0A2C6DN41"/>
<proteinExistence type="predicted"/>
<dbReference type="Proteomes" id="UP000373449">
    <property type="component" value="Unassembled WGS sequence"/>
</dbReference>
<dbReference type="Pfam" id="PF04309">
    <property type="entry name" value="G3P_antiterm"/>
    <property type="match status" value="1"/>
</dbReference>
<name>A0A2C6DN41_9GAMM</name>
<dbReference type="PANTHER" id="PTHR35787">
    <property type="entry name" value="GLYCEROL UPTAKE OPERON ANTITERMINATOR REGULATORY PROTEIN"/>
    <property type="match status" value="1"/>
</dbReference>
<evidence type="ECO:0000313" key="1">
    <source>
        <dbReference type="EMBL" id="PHI29845.1"/>
    </source>
</evidence>
<gene>
    <name evidence="2" type="primary">ygcP</name>
    <name evidence="1" type="ORF">CRN84_11075</name>
    <name evidence="2" type="ORF">NCTC12282_03205</name>
</gene>
<dbReference type="STRING" id="1111728.GCA_000427805_01851"/>
<dbReference type="InterPro" id="IPR013785">
    <property type="entry name" value="Aldolase_TIM"/>
</dbReference>
<reference evidence="2 4" key="3">
    <citation type="submission" date="2019-03" db="EMBL/GenBank/DDBJ databases">
        <authorList>
            <consortium name="Pathogen Informatics"/>
        </authorList>
    </citation>
    <scope>NUCLEOTIDE SEQUENCE [LARGE SCALE GENOMIC DNA]</scope>
    <source>
        <strain evidence="2 4">NCTC12282</strain>
    </source>
</reference>
<reference evidence="1" key="1">
    <citation type="submission" date="2017-09" db="EMBL/GenBank/DDBJ databases">
        <title>FDA dAtabase for Regulatory Grade micrObial Sequences (FDA-ARGOS): Supporting development and validation of Infectious Disease Dx tests.</title>
        <authorList>
            <person name="Minogue T."/>
            <person name="Wolcott M."/>
            <person name="Wasieloski L."/>
            <person name="Aguilar W."/>
            <person name="Moore D."/>
            <person name="Tallon L.J."/>
            <person name="Sadzewicz L."/>
            <person name="Ott S."/>
            <person name="Zhao X."/>
            <person name="Nagaraj S."/>
            <person name="Vavikolanu K."/>
            <person name="Aluvathingal J."/>
            <person name="Nadendla S."/>
            <person name="Sichtig H."/>
        </authorList>
    </citation>
    <scope>NUCLEOTIDE SEQUENCE</scope>
    <source>
        <strain evidence="1">FDAARGOS_387</strain>
    </source>
</reference>
<dbReference type="Proteomes" id="UP000224974">
    <property type="component" value="Unassembled WGS sequence"/>
</dbReference>
<protein>
    <submittedName>
        <fullName evidence="1">Glycerol-3-phosphate responsive antiterminator</fullName>
    </submittedName>
</protein>
<accession>A0A2C6DN41</accession>
<sequence length="190" mass="21075">MSIKQLLDHNRIIASVKDQPSLDRAIKSDCKIIFILFGTICNISRIVQQIKAAGKFAFIHVDLLEGASNSEVVVEFLKIVTQADGIISTKTQMIKAAKTHGFYTILRLFIVDSISYHNIQKQIANCHPDSIEVMPGVMPTVTKWLAECIHIPIISGGLICDEETAHIALNGRVNAISTTNENVWKMYGKI</sequence>
<reference evidence="3" key="2">
    <citation type="submission" date="2017-09" db="EMBL/GenBank/DDBJ databases">
        <title>FDA dAtabase for Regulatory Grade micrObial Sequences (FDA-ARGOS): Supporting development and validation of Infectious Disease Dx tests.</title>
        <authorList>
            <person name="Minogue T."/>
            <person name="Wolcott M."/>
            <person name="Wasieloski L."/>
            <person name="Aguilar W."/>
            <person name="Moore D."/>
            <person name="Tallon L."/>
            <person name="Sadzewicz L."/>
            <person name="Ott S."/>
            <person name="Zhao X."/>
            <person name="Nagaraj S."/>
            <person name="Vavikolanu K."/>
            <person name="Aluvathingal J."/>
            <person name="Nadendla S."/>
            <person name="Sichtig H."/>
        </authorList>
    </citation>
    <scope>NUCLEOTIDE SEQUENCE [LARGE SCALE GENOMIC DNA]</scope>
    <source>
        <strain evidence="3">FDAARGOS_387</strain>
    </source>
</reference>
<dbReference type="GO" id="GO:0006071">
    <property type="term" value="P:glycerol metabolic process"/>
    <property type="evidence" value="ECO:0007669"/>
    <property type="project" value="InterPro"/>
</dbReference>